<name>A0ABM8H1Z7_9MICO</name>
<organism evidence="2 3">
    <name type="scientific">Agromyces marinus</name>
    <dbReference type="NCBI Taxonomy" id="1389020"/>
    <lineage>
        <taxon>Bacteria</taxon>
        <taxon>Bacillati</taxon>
        <taxon>Actinomycetota</taxon>
        <taxon>Actinomycetes</taxon>
        <taxon>Micrococcales</taxon>
        <taxon>Microbacteriaceae</taxon>
        <taxon>Agromyces</taxon>
    </lineage>
</organism>
<gene>
    <name evidence="2" type="ORF">GCM10025870_18820</name>
</gene>
<protein>
    <submittedName>
        <fullName evidence="2">Uncharacterized protein</fullName>
    </submittedName>
</protein>
<evidence type="ECO:0000313" key="2">
    <source>
        <dbReference type="EMBL" id="BDZ54809.1"/>
    </source>
</evidence>
<keyword evidence="3" id="KW-1185">Reference proteome</keyword>
<proteinExistence type="predicted"/>
<dbReference type="EMBL" id="AP027734">
    <property type="protein sequence ID" value="BDZ54809.1"/>
    <property type="molecule type" value="Genomic_DNA"/>
</dbReference>
<reference evidence="3" key="1">
    <citation type="journal article" date="2019" name="Int. J. Syst. Evol. Microbiol.">
        <title>The Global Catalogue of Microorganisms (GCM) 10K type strain sequencing project: providing services to taxonomists for standard genome sequencing and annotation.</title>
        <authorList>
            <consortium name="The Broad Institute Genomics Platform"/>
            <consortium name="The Broad Institute Genome Sequencing Center for Infectious Disease"/>
            <person name="Wu L."/>
            <person name="Ma J."/>
        </authorList>
    </citation>
    <scope>NUCLEOTIDE SEQUENCE [LARGE SCALE GENOMIC DNA]</scope>
    <source>
        <strain evidence="3">NBRC 109019</strain>
    </source>
</reference>
<accession>A0ABM8H1Z7</accession>
<dbReference type="Proteomes" id="UP001321477">
    <property type="component" value="Chromosome"/>
</dbReference>
<keyword evidence="1" id="KW-0175">Coiled coil</keyword>
<sequence>MRGFSTGTGSPAGAAGRLHEDRLVLIDHEWAATLAARRREMLEPELLALRVLRAEIACVRPGLLVERVEGWQSLAGDRYADLMRDLAGALADAETELERAEREAQAAVLALEEAEATARRLAMAPPTPHRPNPGAPWVG</sequence>
<feature type="coiled-coil region" evidence="1">
    <location>
        <begin position="83"/>
        <end position="117"/>
    </location>
</feature>
<evidence type="ECO:0000313" key="3">
    <source>
        <dbReference type="Proteomes" id="UP001321477"/>
    </source>
</evidence>
<evidence type="ECO:0000256" key="1">
    <source>
        <dbReference type="SAM" id="Coils"/>
    </source>
</evidence>